<protein>
    <submittedName>
        <fullName evidence="7">Choice-of-anchor Q domain-containing protein</fullName>
    </submittedName>
</protein>
<keyword evidence="2" id="KW-0964">Secreted</keyword>
<evidence type="ECO:0000256" key="2">
    <source>
        <dbReference type="ARBA" id="ARBA00022525"/>
    </source>
</evidence>
<evidence type="ECO:0000256" key="3">
    <source>
        <dbReference type="ARBA" id="ARBA00022729"/>
    </source>
</evidence>
<keyword evidence="8" id="KW-1185">Reference proteome</keyword>
<dbReference type="EMBL" id="JBHUCP010000028">
    <property type="protein sequence ID" value="MFD1534113.1"/>
    <property type="molecule type" value="Genomic_DNA"/>
</dbReference>
<dbReference type="Pfam" id="PF07602">
    <property type="entry name" value="DUF1565"/>
    <property type="match status" value="1"/>
</dbReference>
<dbReference type="InterPro" id="IPR052052">
    <property type="entry name" value="Polysaccharide_Lyase_9"/>
</dbReference>
<evidence type="ECO:0000259" key="6">
    <source>
        <dbReference type="Pfam" id="PF07602"/>
    </source>
</evidence>
<comment type="subcellular location">
    <subcellularLocation>
        <location evidence="1">Secreted</location>
    </subcellularLocation>
</comment>
<dbReference type="InterPro" id="IPR011459">
    <property type="entry name" value="DUF1565"/>
</dbReference>
<feature type="signal peptide" evidence="5">
    <location>
        <begin position="1"/>
        <end position="22"/>
    </location>
</feature>
<dbReference type="InterPro" id="IPR006626">
    <property type="entry name" value="PbH1"/>
</dbReference>
<reference evidence="8" key="1">
    <citation type="journal article" date="2019" name="Int. J. Syst. Evol. Microbiol.">
        <title>The Global Catalogue of Microorganisms (GCM) 10K type strain sequencing project: providing services to taxonomists for standard genome sequencing and annotation.</title>
        <authorList>
            <consortium name="The Broad Institute Genomics Platform"/>
            <consortium name="The Broad Institute Genome Sequencing Center for Infectious Disease"/>
            <person name="Wu L."/>
            <person name="Ma J."/>
        </authorList>
    </citation>
    <scope>NUCLEOTIDE SEQUENCE [LARGE SCALE GENOMIC DNA]</scope>
    <source>
        <strain evidence="8">JCM 12165</strain>
    </source>
</reference>
<feature type="region of interest" description="Disordered" evidence="4">
    <location>
        <begin position="26"/>
        <end position="67"/>
    </location>
</feature>
<dbReference type="PANTHER" id="PTHR40088">
    <property type="entry name" value="PECTATE LYASE (EUROFUNG)"/>
    <property type="match status" value="1"/>
</dbReference>
<proteinExistence type="predicted"/>
<dbReference type="PANTHER" id="PTHR40088:SF2">
    <property type="entry name" value="SECRETED SUGAR HYDROLASE"/>
    <property type="match status" value="1"/>
</dbReference>
<dbReference type="Gene3D" id="2.160.20.10">
    <property type="entry name" value="Single-stranded right-handed beta-helix, Pectin lyase-like"/>
    <property type="match status" value="1"/>
</dbReference>
<dbReference type="RefSeq" id="WP_343974143.1">
    <property type="nucleotide sequence ID" value="NZ_BAAAJG010000005.1"/>
</dbReference>
<accession>A0ABW4FUI9</accession>
<dbReference type="SMART" id="SM00710">
    <property type="entry name" value="PbH1"/>
    <property type="match status" value="6"/>
</dbReference>
<dbReference type="NCBIfam" id="NF041518">
    <property type="entry name" value="choice_anch_Q"/>
    <property type="match status" value="1"/>
</dbReference>
<evidence type="ECO:0000313" key="7">
    <source>
        <dbReference type="EMBL" id="MFD1534113.1"/>
    </source>
</evidence>
<dbReference type="SUPFAM" id="SSF51126">
    <property type="entry name" value="Pectin lyase-like"/>
    <property type="match status" value="1"/>
</dbReference>
<feature type="chain" id="PRO_5047305381" evidence="5">
    <location>
        <begin position="23"/>
        <end position="380"/>
    </location>
</feature>
<keyword evidence="3 5" id="KW-0732">Signal</keyword>
<dbReference type="Proteomes" id="UP001597145">
    <property type="component" value="Unassembled WGS sequence"/>
</dbReference>
<gene>
    <name evidence="7" type="ORF">ACFSCY_32315</name>
</gene>
<dbReference type="InterPro" id="IPR011050">
    <property type="entry name" value="Pectin_lyase_fold/virulence"/>
</dbReference>
<feature type="domain" description="DUF1565" evidence="6">
    <location>
        <begin position="60"/>
        <end position="319"/>
    </location>
</feature>
<evidence type="ECO:0000256" key="4">
    <source>
        <dbReference type="SAM" id="MobiDB-lite"/>
    </source>
</evidence>
<evidence type="ECO:0000256" key="5">
    <source>
        <dbReference type="SAM" id="SignalP"/>
    </source>
</evidence>
<dbReference type="PROSITE" id="PS51257">
    <property type="entry name" value="PROKAR_LIPOPROTEIN"/>
    <property type="match status" value="1"/>
</dbReference>
<sequence>MRGRGALLALIVCLLVAAVAVACSTSSREPRPLPGPITPMLPEPTGPDAAPRPTLYVSPTGDDAAAGTQDAPLRTIAHAAELARPGTLVRVAGGRYVGSFSTRASGTEDARITYQSDPVGAAEVVGTGEAAVWRNRGDHVDIVGFAITGDAVDGLISEGSFVRIIGNRVSAFEGNCISTSRTGYTLHDIDVIANVVHGCGRSALDHGIYVSHPGGTVANNIAYGNTGFGIHCWHNCNHLAISNNLVFDNREGGILIGQGDSPNDGSVDADGFVVSNNIAVNNGEYGIRESGATGSDNHYINNNVFANAVGGMDLQTGVESGTIDASPEFVDFRPDGTGDYRLLPDSPMIDAGTSEGAFGLDIVGIPRPRGAAVDIGVYEQ</sequence>
<evidence type="ECO:0000256" key="1">
    <source>
        <dbReference type="ARBA" id="ARBA00004613"/>
    </source>
</evidence>
<dbReference type="InterPro" id="IPR012334">
    <property type="entry name" value="Pectin_lyas_fold"/>
</dbReference>
<evidence type="ECO:0000313" key="8">
    <source>
        <dbReference type="Proteomes" id="UP001597145"/>
    </source>
</evidence>
<comment type="caution">
    <text evidence="7">The sequence shown here is derived from an EMBL/GenBank/DDBJ whole genome shotgun (WGS) entry which is preliminary data.</text>
</comment>
<dbReference type="InterPro" id="IPR059226">
    <property type="entry name" value="Choice_anch_Q_dom"/>
</dbReference>
<organism evidence="7 8">
    <name type="scientific">Pseudonocardia aurantiaca</name>
    <dbReference type="NCBI Taxonomy" id="75290"/>
    <lineage>
        <taxon>Bacteria</taxon>
        <taxon>Bacillati</taxon>
        <taxon>Actinomycetota</taxon>
        <taxon>Actinomycetes</taxon>
        <taxon>Pseudonocardiales</taxon>
        <taxon>Pseudonocardiaceae</taxon>
        <taxon>Pseudonocardia</taxon>
    </lineage>
</organism>
<name>A0ABW4FUI9_9PSEU</name>
<feature type="compositionally biased region" description="Pro residues" evidence="4">
    <location>
        <begin position="32"/>
        <end position="45"/>
    </location>
</feature>